<proteinExistence type="predicted"/>
<gene>
    <name evidence="2" type="ORF">POL25_32635</name>
</gene>
<evidence type="ECO:0000313" key="3">
    <source>
        <dbReference type="Proteomes" id="UP001221686"/>
    </source>
</evidence>
<feature type="region of interest" description="Disordered" evidence="1">
    <location>
        <begin position="1"/>
        <end position="24"/>
    </location>
</feature>
<reference evidence="2 3" key="1">
    <citation type="submission" date="2022-11" db="EMBL/GenBank/DDBJ databases">
        <title>Minimal conservation of predation-associated metabolite biosynthetic gene clusters underscores biosynthetic potential of Myxococcota including descriptions for ten novel species: Archangium lansinium sp. nov., Myxococcus landrumus sp. nov., Nannocystis bai.</title>
        <authorList>
            <person name="Ahearne A."/>
            <person name="Stevens C."/>
            <person name="Dowd S."/>
        </authorList>
    </citation>
    <scope>NUCLEOTIDE SEQUENCE [LARGE SCALE GENOMIC DNA]</scope>
    <source>
        <strain evidence="2 3">BB15-2</strain>
    </source>
</reference>
<name>A0ABT5E761_9BACT</name>
<evidence type="ECO:0000313" key="2">
    <source>
        <dbReference type="EMBL" id="MDC0721701.1"/>
    </source>
</evidence>
<protein>
    <submittedName>
        <fullName evidence="2">Uncharacterized protein</fullName>
    </submittedName>
</protein>
<evidence type="ECO:0000256" key="1">
    <source>
        <dbReference type="SAM" id="MobiDB-lite"/>
    </source>
</evidence>
<comment type="caution">
    <text evidence="2">The sequence shown here is derived from an EMBL/GenBank/DDBJ whole genome shotgun (WGS) entry which is preliminary data.</text>
</comment>
<dbReference type="Proteomes" id="UP001221686">
    <property type="component" value="Unassembled WGS sequence"/>
</dbReference>
<keyword evidence="3" id="KW-1185">Reference proteome</keyword>
<feature type="compositionally biased region" description="Acidic residues" evidence="1">
    <location>
        <begin position="1"/>
        <end position="10"/>
    </location>
</feature>
<organism evidence="2 3">
    <name type="scientific">Nannocystis bainbridge</name>
    <dbReference type="NCBI Taxonomy" id="2995303"/>
    <lineage>
        <taxon>Bacteria</taxon>
        <taxon>Pseudomonadati</taxon>
        <taxon>Myxococcota</taxon>
        <taxon>Polyangia</taxon>
        <taxon>Nannocystales</taxon>
        <taxon>Nannocystaceae</taxon>
        <taxon>Nannocystis</taxon>
    </lineage>
</organism>
<dbReference type="EMBL" id="JAQNDL010000003">
    <property type="protein sequence ID" value="MDC0721701.1"/>
    <property type="molecule type" value="Genomic_DNA"/>
</dbReference>
<accession>A0ABT5E761</accession>
<sequence length="52" mass="5902">MPEPQDAEPSEDSHEPEPTEPRLIGTFAAARSDRERETFNTLEVGPRWTFSS</sequence>
<feature type="compositionally biased region" description="Basic and acidic residues" evidence="1">
    <location>
        <begin position="11"/>
        <end position="20"/>
    </location>
</feature>